<keyword evidence="3" id="KW-1185">Reference proteome</keyword>
<protein>
    <submittedName>
        <fullName evidence="2">Transcriptional regulator with XRE-family HTH domain</fullName>
    </submittedName>
</protein>
<sequence>MLEALATYDMGTVMRAFRTHPFHGRDISQEVAAGWVGITQTRLSRIENGERIANLNKLMRWARALGIPSDLLWFRMPARSPTSDVQREGSRQYFESEVGPPNTALSTSGALLPVIVDGRQILVPVDAERMRACGLGPLLDESGMMAPTAGNATPAAEWETMSPLTRRSLLGGGIAAAAMPMLDPACRTTTLLAQLRQKPTIENANTLVRQAHHSYQAARYQEVTLALPPLMAAIHALADEGPATHRRQALHLECSASIAAAKLETKAGNGAAALGSAHRAGKAALKAGDSFGQAAAGYQLACALLKLGQHDEAESTAVDCAESITGTDPESLTWRGALTLISSIIAARRNDRAEATRRLDHAESLAERLGGDRNIGWTAFGPTNVRIHRMSAAVALTDPRATLSIAEQIDVGSMASGLRGRQAQYHLDSAWAHHQLNEDMPALIHLLDTERIAPELVLGGTAARSLISELMNRERRVQMPGLRSLAQRAGVLP</sequence>
<feature type="domain" description="HTH cro/C1-type" evidence="1">
    <location>
        <begin position="25"/>
        <end position="72"/>
    </location>
</feature>
<dbReference type="Proteomes" id="UP000552097">
    <property type="component" value="Unassembled WGS sequence"/>
</dbReference>
<proteinExistence type="predicted"/>
<accession>A0A7W9HS11</accession>
<dbReference type="EMBL" id="JACHMO010000001">
    <property type="protein sequence ID" value="MBB5807364.1"/>
    <property type="molecule type" value="Genomic_DNA"/>
</dbReference>
<dbReference type="GO" id="GO:0003677">
    <property type="term" value="F:DNA binding"/>
    <property type="evidence" value="ECO:0007669"/>
    <property type="project" value="InterPro"/>
</dbReference>
<dbReference type="Gene3D" id="1.10.260.40">
    <property type="entry name" value="lambda repressor-like DNA-binding domains"/>
    <property type="match status" value="1"/>
</dbReference>
<organism evidence="2 3">
    <name type="scientific">Saccharothrix ecbatanensis</name>
    <dbReference type="NCBI Taxonomy" id="1105145"/>
    <lineage>
        <taxon>Bacteria</taxon>
        <taxon>Bacillati</taxon>
        <taxon>Actinomycetota</taxon>
        <taxon>Actinomycetes</taxon>
        <taxon>Pseudonocardiales</taxon>
        <taxon>Pseudonocardiaceae</taxon>
        <taxon>Saccharothrix</taxon>
    </lineage>
</organism>
<dbReference type="CDD" id="cd00093">
    <property type="entry name" value="HTH_XRE"/>
    <property type="match status" value="1"/>
</dbReference>
<dbReference type="PROSITE" id="PS50943">
    <property type="entry name" value="HTH_CROC1"/>
    <property type="match status" value="1"/>
</dbReference>
<evidence type="ECO:0000313" key="3">
    <source>
        <dbReference type="Proteomes" id="UP000552097"/>
    </source>
</evidence>
<evidence type="ECO:0000313" key="2">
    <source>
        <dbReference type="EMBL" id="MBB5807364.1"/>
    </source>
</evidence>
<dbReference type="SUPFAM" id="SSF47413">
    <property type="entry name" value="lambda repressor-like DNA-binding domains"/>
    <property type="match status" value="1"/>
</dbReference>
<dbReference type="SMART" id="SM00530">
    <property type="entry name" value="HTH_XRE"/>
    <property type="match status" value="1"/>
</dbReference>
<dbReference type="Pfam" id="PF01381">
    <property type="entry name" value="HTH_3"/>
    <property type="match status" value="1"/>
</dbReference>
<name>A0A7W9HS11_9PSEU</name>
<comment type="caution">
    <text evidence="2">The sequence shown here is derived from an EMBL/GenBank/DDBJ whole genome shotgun (WGS) entry which is preliminary data.</text>
</comment>
<dbReference type="InterPro" id="IPR010982">
    <property type="entry name" value="Lambda_DNA-bd_dom_sf"/>
</dbReference>
<reference evidence="2 3" key="1">
    <citation type="submission" date="2020-08" db="EMBL/GenBank/DDBJ databases">
        <title>Sequencing the genomes of 1000 actinobacteria strains.</title>
        <authorList>
            <person name="Klenk H.-P."/>
        </authorList>
    </citation>
    <scope>NUCLEOTIDE SEQUENCE [LARGE SCALE GENOMIC DNA]</scope>
    <source>
        <strain evidence="2 3">DSM 45486</strain>
    </source>
</reference>
<evidence type="ECO:0000259" key="1">
    <source>
        <dbReference type="PROSITE" id="PS50943"/>
    </source>
</evidence>
<dbReference type="RefSeq" id="WP_184927431.1">
    <property type="nucleotide sequence ID" value="NZ_JACHMO010000001.1"/>
</dbReference>
<gene>
    <name evidence="2" type="ORF">F4560_007132</name>
</gene>
<dbReference type="AlphaFoldDB" id="A0A7W9HS11"/>
<dbReference type="InterPro" id="IPR001387">
    <property type="entry name" value="Cro/C1-type_HTH"/>
</dbReference>